<sequence length="125" mass="14080">MRVLMVLSVVAAVALARPDGNHYDTKYDEFDVETLVSNQRLLKSYTQCLLGKGSCTAEGSSFKKILPEAIETTCGKCTSKQRNIIRTVIKAVQEQLPKEWNELVQLYDAEEKHKESLIKFLQGSD</sequence>
<dbReference type="Proteomes" id="UP001064048">
    <property type="component" value="Chromosome 14"/>
</dbReference>
<comment type="caution">
    <text evidence="1">The sequence shown here is derived from an EMBL/GenBank/DDBJ whole genome shotgun (WGS) entry which is preliminary data.</text>
</comment>
<gene>
    <name evidence="1" type="ORF">MSG28_008758</name>
</gene>
<proteinExistence type="predicted"/>
<reference evidence="1 2" key="1">
    <citation type="journal article" date="2022" name="Genome Biol. Evol.">
        <title>The Spruce Budworm Genome: Reconstructing the Evolutionary History of Antifreeze Proteins.</title>
        <authorList>
            <person name="Beliveau C."/>
            <person name="Gagne P."/>
            <person name="Picq S."/>
            <person name="Vernygora O."/>
            <person name="Keeling C.I."/>
            <person name="Pinkney K."/>
            <person name="Doucet D."/>
            <person name="Wen F."/>
            <person name="Johnston J.S."/>
            <person name="Maaroufi H."/>
            <person name="Boyle B."/>
            <person name="Laroche J."/>
            <person name="Dewar K."/>
            <person name="Juretic N."/>
            <person name="Blackburn G."/>
            <person name="Nisole A."/>
            <person name="Brunet B."/>
            <person name="Brandao M."/>
            <person name="Lumley L."/>
            <person name="Duan J."/>
            <person name="Quan G."/>
            <person name="Lucarotti C.J."/>
            <person name="Roe A.D."/>
            <person name="Sperling F.A.H."/>
            <person name="Levesque R.C."/>
            <person name="Cusson M."/>
        </authorList>
    </citation>
    <scope>NUCLEOTIDE SEQUENCE [LARGE SCALE GENOMIC DNA]</scope>
    <source>
        <strain evidence="1">Glfc:IPQL:Cfum</strain>
    </source>
</reference>
<organism evidence="1 2">
    <name type="scientific">Choristoneura fumiferana</name>
    <name type="common">Spruce budworm moth</name>
    <name type="synonym">Archips fumiferana</name>
    <dbReference type="NCBI Taxonomy" id="7141"/>
    <lineage>
        <taxon>Eukaryota</taxon>
        <taxon>Metazoa</taxon>
        <taxon>Ecdysozoa</taxon>
        <taxon>Arthropoda</taxon>
        <taxon>Hexapoda</taxon>
        <taxon>Insecta</taxon>
        <taxon>Pterygota</taxon>
        <taxon>Neoptera</taxon>
        <taxon>Endopterygota</taxon>
        <taxon>Lepidoptera</taxon>
        <taxon>Glossata</taxon>
        <taxon>Ditrysia</taxon>
        <taxon>Tortricoidea</taxon>
        <taxon>Tortricidae</taxon>
        <taxon>Tortricinae</taxon>
        <taxon>Choristoneura</taxon>
    </lineage>
</organism>
<evidence type="ECO:0000313" key="1">
    <source>
        <dbReference type="EMBL" id="KAI8420213.1"/>
    </source>
</evidence>
<accession>A0ACC0J7X3</accession>
<protein>
    <submittedName>
        <fullName evidence="1">Uncharacterized protein</fullName>
    </submittedName>
</protein>
<name>A0ACC0J7X3_CHOFU</name>
<dbReference type="EMBL" id="CM046114">
    <property type="protein sequence ID" value="KAI8420213.1"/>
    <property type="molecule type" value="Genomic_DNA"/>
</dbReference>
<evidence type="ECO:0000313" key="2">
    <source>
        <dbReference type="Proteomes" id="UP001064048"/>
    </source>
</evidence>
<keyword evidence="2" id="KW-1185">Reference proteome</keyword>